<evidence type="ECO:0000259" key="1">
    <source>
        <dbReference type="PROSITE" id="PS51388"/>
    </source>
</evidence>
<protein>
    <recommendedName>
        <fullName evidence="1">GED domain-containing protein</fullName>
    </recommendedName>
</protein>
<name>A0A397VJM3_9GLOM</name>
<proteinExistence type="predicted"/>
<gene>
    <name evidence="2" type="ORF">C2G38_2174572</name>
</gene>
<accession>A0A397VJM3</accession>
<evidence type="ECO:0000313" key="3">
    <source>
        <dbReference type="Proteomes" id="UP000266673"/>
    </source>
</evidence>
<dbReference type="EMBL" id="QKWP01000320">
    <property type="protein sequence ID" value="RIB22202.1"/>
    <property type="molecule type" value="Genomic_DNA"/>
</dbReference>
<dbReference type="InterPro" id="IPR020850">
    <property type="entry name" value="GED_dom"/>
</dbReference>
<comment type="caution">
    <text evidence="2">The sequence shown here is derived from an EMBL/GenBank/DDBJ whole genome shotgun (WGS) entry which is preliminary data.</text>
</comment>
<dbReference type="PROSITE" id="PS51388">
    <property type="entry name" value="GED"/>
    <property type="match status" value="1"/>
</dbReference>
<reference evidence="2 3" key="1">
    <citation type="submission" date="2018-06" db="EMBL/GenBank/DDBJ databases">
        <title>Comparative genomics reveals the genomic features of Rhizophagus irregularis, R. cerebriforme, R. diaphanum and Gigaspora rosea, and their symbiotic lifestyle signature.</title>
        <authorList>
            <person name="Morin E."/>
            <person name="San Clemente H."/>
            <person name="Chen E.C.H."/>
            <person name="De La Providencia I."/>
            <person name="Hainaut M."/>
            <person name="Kuo A."/>
            <person name="Kohler A."/>
            <person name="Murat C."/>
            <person name="Tang N."/>
            <person name="Roy S."/>
            <person name="Loubradou J."/>
            <person name="Henrissat B."/>
            <person name="Grigoriev I.V."/>
            <person name="Corradi N."/>
            <person name="Roux C."/>
            <person name="Martin F.M."/>
        </authorList>
    </citation>
    <scope>NUCLEOTIDE SEQUENCE [LARGE SCALE GENOMIC DNA]</scope>
    <source>
        <strain evidence="2 3">DAOM 194757</strain>
    </source>
</reference>
<keyword evidence="3" id="KW-1185">Reference proteome</keyword>
<organism evidence="2 3">
    <name type="scientific">Gigaspora rosea</name>
    <dbReference type="NCBI Taxonomy" id="44941"/>
    <lineage>
        <taxon>Eukaryota</taxon>
        <taxon>Fungi</taxon>
        <taxon>Fungi incertae sedis</taxon>
        <taxon>Mucoromycota</taxon>
        <taxon>Glomeromycotina</taxon>
        <taxon>Glomeromycetes</taxon>
        <taxon>Diversisporales</taxon>
        <taxon>Gigasporaceae</taxon>
        <taxon>Gigaspora</taxon>
    </lineage>
</organism>
<sequence>MEFVINDKDGSIFELIREDSNTKYQRERLLNREKLLKEVLDKLDNFGKKRTPKTSASKVLALKHLAPKPLVTNSLSSEPLTPAIHPSPLTNLTNNFSSQQWQFLLSLNISCDQENSSPLSSIAVNPTSASVSTVPYNSASTFVTSNTSSRLANQWTSSETCMLINEVKNVRDQEKRANLGYNYFEYTDF</sequence>
<evidence type="ECO:0000313" key="2">
    <source>
        <dbReference type="EMBL" id="RIB22202.1"/>
    </source>
</evidence>
<feature type="domain" description="GED" evidence="1">
    <location>
        <begin position="1"/>
        <end position="51"/>
    </location>
</feature>
<dbReference type="Proteomes" id="UP000266673">
    <property type="component" value="Unassembled WGS sequence"/>
</dbReference>
<dbReference type="AlphaFoldDB" id="A0A397VJM3"/>